<comment type="subcellular location">
    <subcellularLocation>
        <location evidence="2">Endoplasmic reticulum</location>
    </subcellularLocation>
    <subcellularLocation>
        <location evidence="3">Membrane</location>
    </subcellularLocation>
    <subcellularLocation>
        <location evidence="1">Mitochondrion</location>
    </subcellularLocation>
</comment>
<accession>A0A4Z1NJC2</accession>
<reference evidence="7 8" key="1">
    <citation type="submission" date="2019-04" db="EMBL/GenBank/DDBJ databases">
        <title>High contiguity whole genome sequence and gene annotation resource for two Venturia nashicola isolates.</title>
        <authorList>
            <person name="Prokchorchik M."/>
            <person name="Won K."/>
            <person name="Lee Y."/>
            <person name="Choi E.D."/>
            <person name="Segonzac C."/>
            <person name="Sohn K.H."/>
        </authorList>
    </citation>
    <scope>NUCLEOTIDE SEQUENCE [LARGE SCALE GENOMIC DNA]</scope>
    <source>
        <strain evidence="7 8">PRI2</strain>
    </source>
</reference>
<evidence type="ECO:0000313" key="8">
    <source>
        <dbReference type="Proteomes" id="UP000298493"/>
    </source>
</evidence>
<evidence type="ECO:0000256" key="5">
    <source>
        <dbReference type="ARBA" id="ARBA00023128"/>
    </source>
</evidence>
<name>A0A4Z1NJC2_9PEZI</name>
<sequence>MGKPVEPQHFGIKEIYCPANEADTGLDIVAVHGLNGDALKTWTSPKSKICWLNHPDLLPKYMKHARVLVWGYNANISSLKGKETSKDRVLQHAQTLIQDLHADRSLEGATERPIIFLCASLVRCGIIGRGNYSLEDLNNMGRICLGREGIEWRLLILVQPDLMEDFKPTGARSFIIRRGAWN</sequence>
<keyword evidence="4" id="KW-0256">Endoplasmic reticulum</keyword>
<dbReference type="Proteomes" id="UP000298493">
    <property type="component" value="Unassembled WGS sequence"/>
</dbReference>
<evidence type="ECO:0000256" key="3">
    <source>
        <dbReference type="ARBA" id="ARBA00004370"/>
    </source>
</evidence>
<dbReference type="AlphaFoldDB" id="A0A4Z1NJC2"/>
<dbReference type="STRING" id="86259.A0A4Z1NJC2"/>
<comment type="caution">
    <text evidence="7">The sequence shown here is derived from an EMBL/GenBank/DDBJ whole genome shotgun (WGS) entry which is preliminary data.</text>
</comment>
<evidence type="ECO:0000313" key="7">
    <source>
        <dbReference type="EMBL" id="TID15655.1"/>
    </source>
</evidence>
<evidence type="ECO:0000256" key="6">
    <source>
        <dbReference type="ARBA" id="ARBA00023136"/>
    </source>
</evidence>
<dbReference type="PANTHER" id="PTHR48182:SF2">
    <property type="entry name" value="PROTEIN SERAC1"/>
    <property type="match status" value="1"/>
</dbReference>
<dbReference type="GO" id="GO:0016020">
    <property type="term" value="C:membrane"/>
    <property type="evidence" value="ECO:0007669"/>
    <property type="project" value="UniProtKB-SubCell"/>
</dbReference>
<dbReference type="EMBL" id="SNSC02000020">
    <property type="protein sequence ID" value="TID15655.1"/>
    <property type="molecule type" value="Genomic_DNA"/>
</dbReference>
<evidence type="ECO:0000256" key="1">
    <source>
        <dbReference type="ARBA" id="ARBA00004173"/>
    </source>
</evidence>
<dbReference type="GO" id="GO:0005739">
    <property type="term" value="C:mitochondrion"/>
    <property type="evidence" value="ECO:0007669"/>
    <property type="project" value="UniProtKB-SubCell"/>
</dbReference>
<evidence type="ECO:0000256" key="4">
    <source>
        <dbReference type="ARBA" id="ARBA00022824"/>
    </source>
</evidence>
<protein>
    <submittedName>
        <fullName evidence="7">Ribonuclease p mrp subunit protein</fullName>
    </submittedName>
</protein>
<keyword evidence="8" id="KW-1185">Reference proteome</keyword>
<gene>
    <name evidence="7" type="ORF">E6O75_ATG07983</name>
</gene>
<keyword evidence="6" id="KW-0472">Membrane</keyword>
<dbReference type="GO" id="GO:0005783">
    <property type="term" value="C:endoplasmic reticulum"/>
    <property type="evidence" value="ECO:0007669"/>
    <property type="project" value="UniProtKB-SubCell"/>
</dbReference>
<proteinExistence type="predicted"/>
<keyword evidence="5" id="KW-0496">Mitochondrion</keyword>
<dbReference type="PANTHER" id="PTHR48182">
    <property type="entry name" value="PROTEIN SERAC1"/>
    <property type="match status" value="1"/>
</dbReference>
<dbReference type="InterPro" id="IPR052374">
    <property type="entry name" value="SERAC1"/>
</dbReference>
<evidence type="ECO:0000256" key="2">
    <source>
        <dbReference type="ARBA" id="ARBA00004240"/>
    </source>
</evidence>
<organism evidence="7 8">
    <name type="scientific">Venturia nashicola</name>
    <dbReference type="NCBI Taxonomy" id="86259"/>
    <lineage>
        <taxon>Eukaryota</taxon>
        <taxon>Fungi</taxon>
        <taxon>Dikarya</taxon>
        <taxon>Ascomycota</taxon>
        <taxon>Pezizomycotina</taxon>
        <taxon>Dothideomycetes</taxon>
        <taxon>Pleosporomycetidae</taxon>
        <taxon>Venturiales</taxon>
        <taxon>Venturiaceae</taxon>
        <taxon>Venturia</taxon>
    </lineage>
</organism>